<evidence type="ECO:0000313" key="1">
    <source>
        <dbReference type="EMBL" id="PPS04778.1"/>
    </source>
</evidence>
<protein>
    <submittedName>
        <fullName evidence="1">Uncharacterized protein</fullName>
    </submittedName>
</protein>
<sequence length="193" mass="20716">MALDNSGPHTGMDLLQINNKVPLEHLDLLIAAGQTSPTINLGLLQMANGALLDCPDSKGVAGQILKNSNLGMEAVVGSSKKGPSIPISSSNIKASSLHSNPTFEKSPMAKVGLISNALDPKKHSVVTFQEKLDNKSKLKAHVNSPNISKGHNVENRKRIGLNRKSLFTSIHGRRENSNLQVIHKSPSLKLWAL</sequence>
<accession>A0A2P5XN40</accession>
<reference evidence="1 2" key="1">
    <citation type="submission" date="2015-01" db="EMBL/GenBank/DDBJ databases">
        <title>Genome of allotetraploid Gossypium barbadense reveals genomic plasticity and fiber elongation in cotton evolution.</title>
        <authorList>
            <person name="Chen X."/>
            <person name="Liu X."/>
            <person name="Zhao B."/>
            <person name="Zheng H."/>
            <person name="Hu Y."/>
            <person name="Lu G."/>
            <person name="Yang C."/>
            <person name="Chen J."/>
            <person name="Shan C."/>
            <person name="Zhang L."/>
            <person name="Zhou Y."/>
            <person name="Wang L."/>
            <person name="Guo W."/>
            <person name="Bai Y."/>
            <person name="Ruan J."/>
            <person name="Shangguan X."/>
            <person name="Mao Y."/>
            <person name="Jiang J."/>
            <person name="Zhu Y."/>
            <person name="Lei J."/>
            <person name="Kang H."/>
            <person name="Chen S."/>
            <person name="He X."/>
            <person name="Wang R."/>
            <person name="Wang Y."/>
            <person name="Chen J."/>
            <person name="Wang L."/>
            <person name="Yu S."/>
            <person name="Wang B."/>
            <person name="Wei J."/>
            <person name="Song S."/>
            <person name="Lu X."/>
            <person name="Gao Z."/>
            <person name="Gu W."/>
            <person name="Deng X."/>
            <person name="Ma D."/>
            <person name="Wang S."/>
            <person name="Liang W."/>
            <person name="Fang L."/>
            <person name="Cai C."/>
            <person name="Zhu X."/>
            <person name="Zhou B."/>
            <person name="Zhang Y."/>
            <person name="Chen Z."/>
            <person name="Xu S."/>
            <person name="Zhu R."/>
            <person name="Wang S."/>
            <person name="Zhang T."/>
            <person name="Zhao G."/>
        </authorList>
    </citation>
    <scope>NUCLEOTIDE SEQUENCE [LARGE SCALE GENOMIC DNA]</scope>
    <source>
        <strain evidence="2">cv. Xinhai21</strain>
        <tissue evidence="1">Leaf</tissue>
    </source>
</reference>
<evidence type="ECO:0000313" key="2">
    <source>
        <dbReference type="Proteomes" id="UP000239757"/>
    </source>
</evidence>
<proteinExistence type="predicted"/>
<dbReference type="Proteomes" id="UP000239757">
    <property type="component" value="Unassembled WGS sequence"/>
</dbReference>
<organism evidence="1 2">
    <name type="scientific">Gossypium barbadense</name>
    <name type="common">Sea Island cotton</name>
    <name type="synonym">Hibiscus barbadensis</name>
    <dbReference type="NCBI Taxonomy" id="3634"/>
    <lineage>
        <taxon>Eukaryota</taxon>
        <taxon>Viridiplantae</taxon>
        <taxon>Streptophyta</taxon>
        <taxon>Embryophyta</taxon>
        <taxon>Tracheophyta</taxon>
        <taxon>Spermatophyta</taxon>
        <taxon>Magnoliopsida</taxon>
        <taxon>eudicotyledons</taxon>
        <taxon>Gunneridae</taxon>
        <taxon>Pentapetalae</taxon>
        <taxon>rosids</taxon>
        <taxon>malvids</taxon>
        <taxon>Malvales</taxon>
        <taxon>Malvaceae</taxon>
        <taxon>Malvoideae</taxon>
        <taxon>Gossypium</taxon>
    </lineage>
</organism>
<dbReference type="OrthoDB" id="10466345at2759"/>
<name>A0A2P5XN40_GOSBA</name>
<dbReference type="EMBL" id="KZ664550">
    <property type="protein sequence ID" value="PPS04778.1"/>
    <property type="molecule type" value="Genomic_DNA"/>
</dbReference>
<dbReference type="AlphaFoldDB" id="A0A2P5XN40"/>
<gene>
    <name evidence="1" type="ORF">GOBAR_AA15885</name>
</gene>